<gene>
    <name evidence="1" type="ORF">METZ01_LOCUS215297</name>
</gene>
<evidence type="ECO:0000313" key="1">
    <source>
        <dbReference type="EMBL" id="SVB62443.1"/>
    </source>
</evidence>
<feature type="non-terminal residue" evidence="1">
    <location>
        <position position="237"/>
    </location>
</feature>
<protein>
    <submittedName>
        <fullName evidence="1">Uncharacterized protein</fullName>
    </submittedName>
</protein>
<sequence>MVNQKPVYLDFTDRDLEFLVAVVVPRAANASSVREAIRNDPEYRKAIVSDERVFSQVINDNESFLKISPSLYFEVLLRRAQRDLGSSTYTIEREGRKNIPVFDTGKVAGFLDTPNVLEYLANMLASFTRIRSFVVPVRVRKGIRRRVRYNDMDVDSLIDFAARVDESERFSYYKRIGDVCLFLTGFFRDSTYSSKSTFNSNLKSGAYSRTNSTRKKYRSLEEYESEGRRFYRLAEEH</sequence>
<proteinExistence type="predicted"/>
<dbReference type="AlphaFoldDB" id="A0A382FJP4"/>
<name>A0A382FJP4_9ZZZZ</name>
<dbReference type="EMBL" id="UINC01049997">
    <property type="protein sequence ID" value="SVB62443.1"/>
    <property type="molecule type" value="Genomic_DNA"/>
</dbReference>
<accession>A0A382FJP4</accession>
<organism evidence="1">
    <name type="scientific">marine metagenome</name>
    <dbReference type="NCBI Taxonomy" id="408172"/>
    <lineage>
        <taxon>unclassified sequences</taxon>
        <taxon>metagenomes</taxon>
        <taxon>ecological metagenomes</taxon>
    </lineage>
</organism>
<reference evidence="1" key="1">
    <citation type="submission" date="2018-05" db="EMBL/GenBank/DDBJ databases">
        <authorList>
            <person name="Lanie J.A."/>
            <person name="Ng W.-L."/>
            <person name="Kazmierczak K.M."/>
            <person name="Andrzejewski T.M."/>
            <person name="Davidsen T.M."/>
            <person name="Wayne K.J."/>
            <person name="Tettelin H."/>
            <person name="Glass J.I."/>
            <person name="Rusch D."/>
            <person name="Podicherti R."/>
            <person name="Tsui H.-C.T."/>
            <person name="Winkler M.E."/>
        </authorList>
    </citation>
    <scope>NUCLEOTIDE SEQUENCE</scope>
</reference>